<feature type="compositionally biased region" description="Polar residues" evidence="1">
    <location>
        <begin position="54"/>
        <end position="72"/>
    </location>
</feature>
<keyword evidence="6" id="KW-1185">Reference proteome</keyword>
<dbReference type="Proteomes" id="UP001570846">
    <property type="component" value="Unassembled WGS sequence"/>
</dbReference>
<gene>
    <name evidence="4" type="ORF">ACD591_03000</name>
    <name evidence="3" type="ORF">FOE74_07905</name>
</gene>
<protein>
    <submittedName>
        <fullName evidence="3">Uncharacterized protein</fullName>
    </submittedName>
</protein>
<dbReference type="EMBL" id="VKKZ01000019">
    <property type="protein sequence ID" value="KAA6435847.1"/>
    <property type="molecule type" value="Genomic_DNA"/>
</dbReference>
<reference evidence="4 6" key="3">
    <citation type="submission" date="2024-08" db="EMBL/GenBank/DDBJ databases">
        <authorList>
            <person name="Wei W."/>
        </authorList>
    </citation>
    <scope>NUCLEOTIDE SEQUENCE [LARGE SCALE GENOMIC DNA]</scope>
    <source>
        <strain evidence="4 6">XU2</strain>
    </source>
</reference>
<evidence type="ECO:0000313" key="5">
    <source>
        <dbReference type="Proteomes" id="UP000323866"/>
    </source>
</evidence>
<keyword evidence="2" id="KW-0732">Signal</keyword>
<reference evidence="3 5" key="2">
    <citation type="submission" date="2019-09" db="EMBL/GenBank/DDBJ databases">
        <title>A bacterium isolated from glacier soil.</title>
        <authorList>
            <person name="Liu Q."/>
        </authorList>
    </citation>
    <scope>NUCLEOTIDE SEQUENCE [LARGE SCALE GENOMIC DNA]</scope>
    <source>
        <strain evidence="3 5">MDT1-10-3</strain>
    </source>
</reference>
<evidence type="ECO:0000313" key="6">
    <source>
        <dbReference type="Proteomes" id="UP001570846"/>
    </source>
</evidence>
<evidence type="ECO:0000256" key="2">
    <source>
        <dbReference type="SAM" id="SignalP"/>
    </source>
</evidence>
<feature type="region of interest" description="Disordered" evidence="1">
    <location>
        <begin position="16"/>
        <end position="94"/>
    </location>
</feature>
<name>A0A5M8QIA9_9BACT</name>
<reference evidence="3 5" key="1">
    <citation type="submission" date="2019-07" db="EMBL/GenBank/DDBJ databases">
        <authorList>
            <person name="Qu J.-H."/>
        </authorList>
    </citation>
    <scope>NUCLEOTIDE SEQUENCE [LARGE SCALE GENOMIC DNA]</scope>
    <source>
        <strain evidence="3 5">MDT1-10-3</strain>
    </source>
</reference>
<organism evidence="3 5">
    <name type="scientific">Rufibacter glacialis</name>
    <dbReference type="NCBI Taxonomy" id="1259555"/>
    <lineage>
        <taxon>Bacteria</taxon>
        <taxon>Pseudomonadati</taxon>
        <taxon>Bacteroidota</taxon>
        <taxon>Cytophagia</taxon>
        <taxon>Cytophagales</taxon>
        <taxon>Hymenobacteraceae</taxon>
        <taxon>Rufibacter</taxon>
    </lineage>
</organism>
<dbReference type="OrthoDB" id="894251at2"/>
<dbReference type="Proteomes" id="UP000323866">
    <property type="component" value="Unassembled WGS sequence"/>
</dbReference>
<sequence>MKKLLILLAMAGMTGFSACDTQTGGNTNSAGQDAAQNSSNPNNKSSVVNPNPNDTTGATATELTQKRVGNSDTRGEENSSKSNTTKNQVLRDTI</sequence>
<accession>A0A5M8QIA9</accession>
<dbReference type="RefSeq" id="WP_149098038.1">
    <property type="nucleotide sequence ID" value="NZ_BMMG01000002.1"/>
</dbReference>
<feature type="compositionally biased region" description="Polar residues" evidence="1">
    <location>
        <begin position="80"/>
        <end position="94"/>
    </location>
</feature>
<evidence type="ECO:0000313" key="3">
    <source>
        <dbReference type="EMBL" id="KAA6435847.1"/>
    </source>
</evidence>
<feature type="compositionally biased region" description="Low complexity" evidence="1">
    <location>
        <begin position="37"/>
        <end position="53"/>
    </location>
</feature>
<feature type="chain" id="PRO_5024319815" evidence="2">
    <location>
        <begin position="19"/>
        <end position="94"/>
    </location>
</feature>
<dbReference type="EMBL" id="JBGOGF010000001">
    <property type="protein sequence ID" value="MFA1770245.1"/>
    <property type="molecule type" value="Genomic_DNA"/>
</dbReference>
<evidence type="ECO:0000256" key="1">
    <source>
        <dbReference type="SAM" id="MobiDB-lite"/>
    </source>
</evidence>
<comment type="caution">
    <text evidence="3">The sequence shown here is derived from an EMBL/GenBank/DDBJ whole genome shotgun (WGS) entry which is preliminary data.</text>
</comment>
<feature type="compositionally biased region" description="Polar residues" evidence="1">
    <location>
        <begin position="19"/>
        <end position="36"/>
    </location>
</feature>
<evidence type="ECO:0000313" key="4">
    <source>
        <dbReference type="EMBL" id="MFA1770245.1"/>
    </source>
</evidence>
<dbReference type="PROSITE" id="PS51257">
    <property type="entry name" value="PROKAR_LIPOPROTEIN"/>
    <property type="match status" value="1"/>
</dbReference>
<feature type="signal peptide" evidence="2">
    <location>
        <begin position="1"/>
        <end position="18"/>
    </location>
</feature>
<dbReference type="AlphaFoldDB" id="A0A5M8QIA9"/>
<proteinExistence type="predicted"/>